<reference evidence="1" key="2">
    <citation type="journal article" date="2023" name="Microbiol Resour">
        <title>Decontamination and Annotation of the Draft Genome Sequence of the Oomycete Lagenidium giganteum ARSEF 373.</title>
        <authorList>
            <person name="Morgan W.R."/>
            <person name="Tartar A."/>
        </authorList>
    </citation>
    <scope>NUCLEOTIDE SEQUENCE</scope>
    <source>
        <strain evidence="1">ARSEF 373</strain>
    </source>
</reference>
<dbReference type="Pfam" id="PF12796">
    <property type="entry name" value="Ank_2"/>
    <property type="match status" value="2"/>
</dbReference>
<organism evidence="1 2">
    <name type="scientific">Lagenidium giganteum</name>
    <dbReference type="NCBI Taxonomy" id="4803"/>
    <lineage>
        <taxon>Eukaryota</taxon>
        <taxon>Sar</taxon>
        <taxon>Stramenopiles</taxon>
        <taxon>Oomycota</taxon>
        <taxon>Peronosporomycetes</taxon>
        <taxon>Pythiales</taxon>
        <taxon>Pythiaceae</taxon>
    </lineage>
</organism>
<dbReference type="AlphaFoldDB" id="A0AAV2Z2R9"/>
<dbReference type="InterPro" id="IPR036770">
    <property type="entry name" value="Ankyrin_rpt-contain_sf"/>
</dbReference>
<dbReference type="InterPro" id="IPR052050">
    <property type="entry name" value="SecEffector_AnkRepeat"/>
</dbReference>
<sequence>MTERESQCMTTPNAASRVFSTMSMLHHIMDYVPGIPRGFVAFVFSHVTPEKVDAEWTDVTGIVPILAIRHCNRQVLDSVFKLLHVPYFRALKGLQLSGALNEAVQTKNVELFEWVCDAMGSLSWPVPPFFFYSALRENPTLSLPMVQSIYARSRGEKPLYKLFPVEFNQAVVLGRLDLVQWIHTHTEGFVQATAFIEAAHRGHLDIVKYFHEQDFPSSTDVMDVAARQGNLAIVEFLHRHRTEGCTTNAMDDAAEGGHLKVVRFLDTHRAEGCTTSAMDSAARNGYVAVVKYLHENRAEGCTSDAMDLAASMGMLEVVRYLHSHRTEGCTPLAMDLAASNGWLNVVRFLHENRREGCTQMGLVYAAGNGHLDIVQFLVQERSEGCLVEALTAAKQGFARSYDTDARVALVAIMQYLTAHTMPGRDQCAATSHAPNCLRPCQQQFHMECQ</sequence>
<dbReference type="Gene3D" id="1.25.40.20">
    <property type="entry name" value="Ankyrin repeat-containing domain"/>
    <property type="match status" value="1"/>
</dbReference>
<dbReference type="SUPFAM" id="SSF48403">
    <property type="entry name" value="Ankyrin repeat"/>
    <property type="match status" value="1"/>
</dbReference>
<comment type="caution">
    <text evidence="1">The sequence shown here is derived from an EMBL/GenBank/DDBJ whole genome shotgun (WGS) entry which is preliminary data.</text>
</comment>
<gene>
    <name evidence="1" type="ORF">N0F65_003711</name>
</gene>
<name>A0AAV2Z2R9_9STRA</name>
<keyword evidence="2" id="KW-1185">Reference proteome</keyword>
<evidence type="ECO:0008006" key="3">
    <source>
        <dbReference type="Google" id="ProtNLM"/>
    </source>
</evidence>
<proteinExistence type="predicted"/>
<evidence type="ECO:0000313" key="2">
    <source>
        <dbReference type="Proteomes" id="UP001146120"/>
    </source>
</evidence>
<dbReference type="PANTHER" id="PTHR46586:SF3">
    <property type="entry name" value="ANKYRIN REPEAT-CONTAINING PROTEIN"/>
    <property type="match status" value="1"/>
</dbReference>
<protein>
    <recommendedName>
        <fullName evidence="3">Ankyrin repeat-containing domain</fullName>
    </recommendedName>
</protein>
<dbReference type="PANTHER" id="PTHR46586">
    <property type="entry name" value="ANKYRIN REPEAT-CONTAINING PROTEIN"/>
    <property type="match status" value="1"/>
</dbReference>
<accession>A0AAV2Z2R9</accession>
<reference evidence="1" key="1">
    <citation type="submission" date="2022-11" db="EMBL/GenBank/DDBJ databases">
        <authorList>
            <person name="Morgan W.R."/>
            <person name="Tartar A."/>
        </authorList>
    </citation>
    <scope>NUCLEOTIDE SEQUENCE</scope>
    <source>
        <strain evidence="1">ARSEF 373</strain>
    </source>
</reference>
<evidence type="ECO:0000313" key="1">
    <source>
        <dbReference type="EMBL" id="DBA00045.1"/>
    </source>
</evidence>
<dbReference type="InterPro" id="IPR002110">
    <property type="entry name" value="Ankyrin_rpt"/>
</dbReference>
<dbReference type="Proteomes" id="UP001146120">
    <property type="component" value="Unassembled WGS sequence"/>
</dbReference>
<dbReference type="EMBL" id="DAKRPA010000071">
    <property type="protein sequence ID" value="DBA00045.1"/>
    <property type="molecule type" value="Genomic_DNA"/>
</dbReference>